<dbReference type="Proteomes" id="UP000267027">
    <property type="component" value="Unassembled WGS sequence"/>
</dbReference>
<dbReference type="AlphaFoldDB" id="A0A0R3PDS2"/>
<reference evidence="1 2" key="2">
    <citation type="submission" date="2018-11" db="EMBL/GenBank/DDBJ databases">
        <authorList>
            <consortium name="Pathogen Informatics"/>
        </authorList>
    </citation>
    <scope>NUCLEOTIDE SEQUENCE [LARGE SCALE GENOMIC DNA]</scope>
    <source>
        <strain evidence="1 2">Costa Rica</strain>
    </source>
</reference>
<name>A0A0R3PDS2_ANGCS</name>
<reference evidence="3" key="1">
    <citation type="submission" date="2017-02" db="UniProtKB">
        <authorList>
            <consortium name="WormBaseParasite"/>
        </authorList>
    </citation>
    <scope>IDENTIFICATION</scope>
</reference>
<dbReference type="WBParaSite" id="ACOC_0000212401-mRNA-1">
    <property type="protein sequence ID" value="ACOC_0000212401-mRNA-1"/>
    <property type="gene ID" value="ACOC_0000212401"/>
</dbReference>
<accession>A0A0R3PDS2</accession>
<protein>
    <submittedName>
        <fullName evidence="1 3">Uncharacterized protein</fullName>
    </submittedName>
</protein>
<proteinExistence type="predicted"/>
<sequence>MFWTPSETPFRKWSIAIKNIRQNAILTTSREWNDIPSKSGDSVTRLGSRVYRRTILYKRKTHVQNFSLFNINQR</sequence>
<evidence type="ECO:0000313" key="3">
    <source>
        <dbReference type="WBParaSite" id="ACOC_0000212401-mRNA-1"/>
    </source>
</evidence>
<evidence type="ECO:0000313" key="2">
    <source>
        <dbReference type="Proteomes" id="UP000267027"/>
    </source>
</evidence>
<keyword evidence="2" id="KW-1185">Reference proteome</keyword>
<evidence type="ECO:0000313" key="1">
    <source>
        <dbReference type="EMBL" id="VDM53710.1"/>
    </source>
</evidence>
<gene>
    <name evidence="1" type="ORF">ACOC_LOCUS2125</name>
</gene>
<dbReference type="EMBL" id="UYYA01000385">
    <property type="protein sequence ID" value="VDM53710.1"/>
    <property type="molecule type" value="Genomic_DNA"/>
</dbReference>
<organism evidence="3">
    <name type="scientific">Angiostrongylus costaricensis</name>
    <name type="common">Nematode worm</name>
    <dbReference type="NCBI Taxonomy" id="334426"/>
    <lineage>
        <taxon>Eukaryota</taxon>
        <taxon>Metazoa</taxon>
        <taxon>Ecdysozoa</taxon>
        <taxon>Nematoda</taxon>
        <taxon>Chromadorea</taxon>
        <taxon>Rhabditida</taxon>
        <taxon>Rhabditina</taxon>
        <taxon>Rhabditomorpha</taxon>
        <taxon>Strongyloidea</taxon>
        <taxon>Metastrongylidae</taxon>
        <taxon>Angiostrongylus</taxon>
    </lineage>
</organism>